<dbReference type="RefSeq" id="WP_275708281.1">
    <property type="nucleotide sequence ID" value="NZ_JAKLTN010000001.1"/>
</dbReference>
<dbReference type="Gene3D" id="3.40.50.720">
    <property type="entry name" value="NAD(P)-binding Rossmann-like Domain"/>
    <property type="match status" value="1"/>
</dbReference>
<keyword evidence="2" id="KW-0560">Oxidoreductase</keyword>
<comment type="caution">
    <text evidence="4">The sequence shown here is derived from an EMBL/GenBank/DDBJ whole genome shotgun (WGS) entry which is preliminary data.</text>
</comment>
<evidence type="ECO:0000256" key="1">
    <source>
        <dbReference type="ARBA" id="ARBA00022857"/>
    </source>
</evidence>
<dbReference type="PANTHER" id="PTHR48106:SF13">
    <property type="entry name" value="QUINONE OXIDOREDUCTASE-RELATED"/>
    <property type="match status" value="1"/>
</dbReference>
<name>A0ABS9JZY0_9RHOO</name>
<dbReference type="InterPro" id="IPR002364">
    <property type="entry name" value="Quin_OxRdtase/zeta-crystal_CS"/>
</dbReference>
<dbReference type="Proteomes" id="UP001165384">
    <property type="component" value="Unassembled WGS sequence"/>
</dbReference>
<dbReference type="InterPro" id="IPR036291">
    <property type="entry name" value="NAD(P)-bd_dom_sf"/>
</dbReference>
<dbReference type="Gene3D" id="3.90.180.10">
    <property type="entry name" value="Medium-chain alcohol dehydrogenases, catalytic domain"/>
    <property type="match status" value="1"/>
</dbReference>
<gene>
    <name evidence="4" type="ORF">LZ012_05260</name>
</gene>
<dbReference type="SUPFAM" id="SSF50129">
    <property type="entry name" value="GroES-like"/>
    <property type="match status" value="1"/>
</dbReference>
<dbReference type="InterPro" id="IPR011032">
    <property type="entry name" value="GroES-like_sf"/>
</dbReference>
<dbReference type="SMART" id="SM00829">
    <property type="entry name" value="PKS_ER"/>
    <property type="match status" value="1"/>
</dbReference>
<dbReference type="EMBL" id="JAKLTN010000001">
    <property type="protein sequence ID" value="MCG2576399.1"/>
    <property type="molecule type" value="Genomic_DNA"/>
</dbReference>
<reference evidence="4" key="1">
    <citation type="submission" date="2022-01" db="EMBL/GenBank/DDBJ databases">
        <authorList>
            <person name="Jo J.-H."/>
            <person name="Im W.-T."/>
        </authorList>
    </citation>
    <scope>NUCLEOTIDE SEQUENCE</scope>
    <source>
        <strain evidence="4">XY25</strain>
    </source>
</reference>
<evidence type="ECO:0000256" key="2">
    <source>
        <dbReference type="ARBA" id="ARBA00023002"/>
    </source>
</evidence>
<sequence>MPHAIRINQTGGPEVLAWEEVDLPAPAPGEATVRHHAVGLNYIDTYHRTGLYPVPLPSGIGLEGAGIVEAVGAGVSEVKVGDRVAYAGGPLGAYAEVRNIPAHRLLVLPDSIAFETGAAMMLQGLTAAYLLRKTYRVQAGDAVLIHAAAGGVGLLACQWAKALGATVIGTVGSPTKAELARAHGCDHVINYSTENFTQRVRDITGGEGVAVVYDGVGKDTFMGSLDSLRPMGMMVSYGNASGPVPPVDLILLSQKGSLFLTRPTLMNYTAKRADLVELGDELFAAVTSGRVPVEVNQRYALKDAAQAHRDLEARKTTGSTILLP</sequence>
<dbReference type="NCBIfam" id="NF008024">
    <property type="entry name" value="PRK10754.1"/>
    <property type="match status" value="1"/>
</dbReference>
<proteinExistence type="predicted"/>
<dbReference type="PANTHER" id="PTHR48106">
    <property type="entry name" value="QUINONE OXIDOREDUCTASE PIG3-RELATED"/>
    <property type="match status" value="1"/>
</dbReference>
<dbReference type="SUPFAM" id="SSF51735">
    <property type="entry name" value="NAD(P)-binding Rossmann-fold domains"/>
    <property type="match status" value="1"/>
</dbReference>
<evidence type="ECO:0000313" key="4">
    <source>
        <dbReference type="EMBL" id="MCG2576399.1"/>
    </source>
</evidence>
<dbReference type="InterPro" id="IPR047618">
    <property type="entry name" value="QOR-like"/>
</dbReference>
<feature type="domain" description="Enoyl reductase (ER)" evidence="3">
    <location>
        <begin position="11"/>
        <end position="322"/>
    </location>
</feature>
<organism evidence="4 5">
    <name type="scientific">Dechloromonas hankyongensis</name>
    <dbReference type="NCBI Taxonomy" id="2908002"/>
    <lineage>
        <taxon>Bacteria</taxon>
        <taxon>Pseudomonadati</taxon>
        <taxon>Pseudomonadota</taxon>
        <taxon>Betaproteobacteria</taxon>
        <taxon>Rhodocyclales</taxon>
        <taxon>Azonexaceae</taxon>
        <taxon>Dechloromonas</taxon>
    </lineage>
</organism>
<keyword evidence="1" id="KW-0521">NADP</keyword>
<dbReference type="Pfam" id="PF00107">
    <property type="entry name" value="ADH_zinc_N"/>
    <property type="match status" value="1"/>
</dbReference>
<evidence type="ECO:0000259" key="3">
    <source>
        <dbReference type="SMART" id="SM00829"/>
    </source>
</evidence>
<evidence type="ECO:0000313" key="5">
    <source>
        <dbReference type="Proteomes" id="UP001165384"/>
    </source>
</evidence>
<dbReference type="InterPro" id="IPR013154">
    <property type="entry name" value="ADH-like_N"/>
</dbReference>
<accession>A0ABS9JZY0</accession>
<dbReference type="InterPro" id="IPR013149">
    <property type="entry name" value="ADH-like_C"/>
</dbReference>
<protein>
    <submittedName>
        <fullName evidence="4">Quinone oxidoreductase</fullName>
    </submittedName>
</protein>
<dbReference type="PROSITE" id="PS01162">
    <property type="entry name" value="QOR_ZETA_CRYSTAL"/>
    <property type="match status" value="1"/>
</dbReference>
<keyword evidence="5" id="KW-1185">Reference proteome</keyword>
<dbReference type="CDD" id="cd05286">
    <property type="entry name" value="QOR2"/>
    <property type="match status" value="1"/>
</dbReference>
<dbReference type="Pfam" id="PF08240">
    <property type="entry name" value="ADH_N"/>
    <property type="match status" value="1"/>
</dbReference>
<dbReference type="InterPro" id="IPR020843">
    <property type="entry name" value="ER"/>
</dbReference>